<dbReference type="InterPro" id="IPR052895">
    <property type="entry name" value="HetReg/Transcr_Mod"/>
</dbReference>
<comment type="caution">
    <text evidence="3">The sequence shown here is derived from an EMBL/GenBank/DDBJ whole genome shotgun (WGS) entry which is preliminary data.</text>
</comment>
<dbReference type="Pfam" id="PF06985">
    <property type="entry name" value="HET"/>
    <property type="match status" value="1"/>
</dbReference>
<feature type="domain" description="Heterokaryon incompatibility" evidence="2">
    <location>
        <begin position="45"/>
        <end position="194"/>
    </location>
</feature>
<evidence type="ECO:0000313" key="4">
    <source>
        <dbReference type="Proteomes" id="UP001301769"/>
    </source>
</evidence>
<dbReference type="PANTHER" id="PTHR24148:SF64">
    <property type="entry name" value="HETEROKARYON INCOMPATIBILITY DOMAIN-CONTAINING PROTEIN"/>
    <property type="match status" value="1"/>
</dbReference>
<name>A0AAN6Y0V9_9PEZI</name>
<reference evidence="3" key="2">
    <citation type="submission" date="2023-05" db="EMBL/GenBank/DDBJ databases">
        <authorList>
            <consortium name="Lawrence Berkeley National Laboratory"/>
            <person name="Steindorff A."/>
            <person name="Hensen N."/>
            <person name="Bonometti L."/>
            <person name="Westerberg I."/>
            <person name="Brannstrom I.O."/>
            <person name="Guillou S."/>
            <person name="Cros-Aarteil S."/>
            <person name="Calhoun S."/>
            <person name="Haridas S."/>
            <person name="Kuo A."/>
            <person name="Mondo S."/>
            <person name="Pangilinan J."/>
            <person name="Riley R."/>
            <person name="Labutti K."/>
            <person name="Andreopoulos B."/>
            <person name="Lipzen A."/>
            <person name="Chen C."/>
            <person name="Yanf M."/>
            <person name="Daum C."/>
            <person name="Ng V."/>
            <person name="Clum A."/>
            <person name="Ohm R."/>
            <person name="Martin F."/>
            <person name="Silar P."/>
            <person name="Natvig D."/>
            <person name="Lalanne C."/>
            <person name="Gautier V."/>
            <person name="Ament-Velasquez S.L."/>
            <person name="Kruys A."/>
            <person name="Hutchinson M.I."/>
            <person name="Powell A.J."/>
            <person name="Barry K."/>
            <person name="Miller A.N."/>
            <person name="Grigoriev I.V."/>
            <person name="Debuchy R."/>
            <person name="Gladieux P."/>
            <person name="Thoren M.H."/>
            <person name="Johannesson H."/>
        </authorList>
    </citation>
    <scope>NUCLEOTIDE SEQUENCE</scope>
    <source>
        <strain evidence="3">PSN293</strain>
    </source>
</reference>
<protein>
    <submittedName>
        <fullName evidence="3">Heterokaryon incompatibility protein-domain-containing protein</fullName>
    </submittedName>
</protein>
<dbReference type="Proteomes" id="UP001301769">
    <property type="component" value="Unassembled WGS sequence"/>
</dbReference>
<sequence>MEPYKYETLPANHVRMLMLSAGLPDSPLCGSLENFDMTNAADESYEPLSYVWGAPNFEHEFTCDGKTLQITNSLYQALSRLRLPDQDRRLWADQICINQEDLDERGNQVQFMNSIYKHANRVLVWLGGDENGNALSAFRMAESLASTFADKERYEKFRVDHSTENLHLRSEEEWTPIKKLTHLPWFERVWIIQEIGTKAPATLFWGNEASIDWHLLYGVCEKLTDFHHLRRQFDIDTAKIKFVYQRFVPPDLSTRHANRLSFIYELHRARHVKATDHRDRIFAFLGHYSVTEGKSRELRSLTANYDKVQGTLPKVYADAATRALLSGRGLGMGGVDAGLIALAAVQHEEELPSSYAKWDKVQRDMGESYVPSWVPDWRTYTSHILSEPTSPHRAASARGGRYSEPVLRVKNSRVLYIKGAVIDVITHASKPLKSKAFHKPGKPSLVDRLWQEVCEQEIGPDQILFDLSRQYREGQSEAEMGRCSAFLAYMQTLSNGGAATALRRYDRISDGEWLGEAAAYLFRALGGESQLGNDSRPVSPDSPDEDWSRSANGAATNRVFARTASGYYLLGPKVLAEGDQLCVLWGGKVCFCLRPLDEEGTRHLLVGECYAHGLMNGQVEGLLKRNVVQEKEFVIV</sequence>
<accession>A0AAN6Y0V9</accession>
<gene>
    <name evidence="3" type="ORF">QBC37DRAFT_324349</name>
</gene>
<dbReference type="InterPro" id="IPR010730">
    <property type="entry name" value="HET"/>
</dbReference>
<evidence type="ECO:0000313" key="3">
    <source>
        <dbReference type="EMBL" id="KAK4209195.1"/>
    </source>
</evidence>
<keyword evidence="4" id="KW-1185">Reference proteome</keyword>
<evidence type="ECO:0000259" key="2">
    <source>
        <dbReference type="Pfam" id="PF06985"/>
    </source>
</evidence>
<evidence type="ECO:0000256" key="1">
    <source>
        <dbReference type="SAM" id="MobiDB-lite"/>
    </source>
</evidence>
<dbReference type="EMBL" id="MU858213">
    <property type="protein sequence ID" value="KAK4209195.1"/>
    <property type="molecule type" value="Genomic_DNA"/>
</dbReference>
<dbReference type="AlphaFoldDB" id="A0AAN6Y0V9"/>
<reference evidence="3" key="1">
    <citation type="journal article" date="2023" name="Mol. Phylogenet. Evol.">
        <title>Genome-scale phylogeny and comparative genomics of the fungal order Sordariales.</title>
        <authorList>
            <person name="Hensen N."/>
            <person name="Bonometti L."/>
            <person name="Westerberg I."/>
            <person name="Brannstrom I.O."/>
            <person name="Guillou S."/>
            <person name="Cros-Aarteil S."/>
            <person name="Calhoun S."/>
            <person name="Haridas S."/>
            <person name="Kuo A."/>
            <person name="Mondo S."/>
            <person name="Pangilinan J."/>
            <person name="Riley R."/>
            <person name="LaButti K."/>
            <person name="Andreopoulos B."/>
            <person name="Lipzen A."/>
            <person name="Chen C."/>
            <person name="Yan M."/>
            <person name="Daum C."/>
            <person name="Ng V."/>
            <person name="Clum A."/>
            <person name="Steindorff A."/>
            <person name="Ohm R.A."/>
            <person name="Martin F."/>
            <person name="Silar P."/>
            <person name="Natvig D.O."/>
            <person name="Lalanne C."/>
            <person name="Gautier V."/>
            <person name="Ament-Velasquez S.L."/>
            <person name="Kruys A."/>
            <person name="Hutchinson M.I."/>
            <person name="Powell A.J."/>
            <person name="Barry K."/>
            <person name="Miller A.N."/>
            <person name="Grigoriev I.V."/>
            <person name="Debuchy R."/>
            <person name="Gladieux P."/>
            <person name="Hiltunen Thoren M."/>
            <person name="Johannesson H."/>
        </authorList>
    </citation>
    <scope>NUCLEOTIDE SEQUENCE</scope>
    <source>
        <strain evidence="3">PSN293</strain>
    </source>
</reference>
<proteinExistence type="predicted"/>
<feature type="region of interest" description="Disordered" evidence="1">
    <location>
        <begin position="531"/>
        <end position="550"/>
    </location>
</feature>
<organism evidence="3 4">
    <name type="scientific">Rhypophila decipiens</name>
    <dbReference type="NCBI Taxonomy" id="261697"/>
    <lineage>
        <taxon>Eukaryota</taxon>
        <taxon>Fungi</taxon>
        <taxon>Dikarya</taxon>
        <taxon>Ascomycota</taxon>
        <taxon>Pezizomycotina</taxon>
        <taxon>Sordariomycetes</taxon>
        <taxon>Sordariomycetidae</taxon>
        <taxon>Sordariales</taxon>
        <taxon>Naviculisporaceae</taxon>
        <taxon>Rhypophila</taxon>
    </lineage>
</organism>
<dbReference type="PANTHER" id="PTHR24148">
    <property type="entry name" value="ANKYRIN REPEAT DOMAIN-CONTAINING PROTEIN 39 HOMOLOG-RELATED"/>
    <property type="match status" value="1"/>
</dbReference>
<dbReference type="Pfam" id="PF26639">
    <property type="entry name" value="Het-6_barrel"/>
    <property type="match status" value="1"/>
</dbReference>